<reference evidence="2 3" key="1">
    <citation type="submission" date="2019-06" db="EMBL/GenBank/DDBJ databases">
        <title>Sequencing the genomes of 1000 actinobacteria strains.</title>
        <authorList>
            <person name="Klenk H.-P."/>
        </authorList>
    </citation>
    <scope>NUCLEOTIDE SEQUENCE [LARGE SCALE GENOMIC DNA]</scope>
    <source>
        <strain evidence="2 3">DSM 44819</strain>
    </source>
</reference>
<dbReference type="EMBL" id="VFOL01000001">
    <property type="protein sequence ID" value="TQL38706.1"/>
    <property type="molecule type" value="Genomic_DNA"/>
</dbReference>
<dbReference type="RefSeq" id="WP_016812347.1">
    <property type="nucleotide sequence ID" value="NZ_BOQM01000027.1"/>
</dbReference>
<comment type="caution">
    <text evidence="2">The sequence shown here is derived from an EMBL/GenBank/DDBJ whole genome shotgun (WGS) entry which is preliminary data.</text>
</comment>
<evidence type="ECO:0000313" key="2">
    <source>
        <dbReference type="EMBL" id="TQL38706.1"/>
    </source>
</evidence>
<dbReference type="Proteomes" id="UP000677457">
    <property type="component" value="Unassembled WGS sequence"/>
</dbReference>
<dbReference type="AlphaFoldDB" id="A0A542XS69"/>
<proteinExistence type="predicted"/>
<keyword evidence="4" id="KW-1185">Reference proteome</keyword>
<organism evidence="2 3">
    <name type="scientific">Salinispora arenicola</name>
    <dbReference type="NCBI Taxonomy" id="168697"/>
    <lineage>
        <taxon>Bacteria</taxon>
        <taxon>Bacillati</taxon>
        <taxon>Actinomycetota</taxon>
        <taxon>Actinomycetes</taxon>
        <taxon>Micromonosporales</taxon>
        <taxon>Micromonosporaceae</taxon>
        <taxon>Salinispora</taxon>
    </lineage>
</organism>
<evidence type="ECO:0000313" key="3">
    <source>
        <dbReference type="Proteomes" id="UP000315983"/>
    </source>
</evidence>
<protein>
    <submittedName>
        <fullName evidence="2">Uncharacterized protein</fullName>
    </submittedName>
</protein>
<dbReference type="EMBL" id="BOQM01000027">
    <property type="protein sequence ID" value="GIM86739.1"/>
    <property type="molecule type" value="Genomic_DNA"/>
</dbReference>
<dbReference type="GeneID" id="93773083"/>
<sequence length="99" mass="10981">MHIALAPFGLQAGVSEDTLLSASDRFEEEFVSKQDGIIKRILVKDGEGGGYTDIVFFRDLQSIDKVVEAERNSDVCAAFFSIMDGDGSHRVYEVLKSYE</sequence>
<reference evidence="1 4" key="2">
    <citation type="submission" date="2021-03" db="EMBL/GenBank/DDBJ databases">
        <title>Whole genome shotgun sequence of Salinispora arenicola NBRC 105043.</title>
        <authorList>
            <person name="Komaki H."/>
            <person name="Tamura T."/>
        </authorList>
    </citation>
    <scope>NUCLEOTIDE SEQUENCE [LARGE SCALE GENOMIC DNA]</scope>
    <source>
        <strain evidence="1 4">NBRC 105043</strain>
    </source>
</reference>
<gene>
    <name evidence="2" type="ORF">FB564_3914</name>
    <name evidence="1" type="ORF">Sar04_34750</name>
</gene>
<dbReference type="Proteomes" id="UP000315983">
    <property type="component" value="Unassembled WGS sequence"/>
</dbReference>
<name>A0A542XS69_SALAC</name>
<evidence type="ECO:0000313" key="1">
    <source>
        <dbReference type="EMBL" id="GIM86739.1"/>
    </source>
</evidence>
<accession>A0A542XS69</accession>
<evidence type="ECO:0000313" key="4">
    <source>
        <dbReference type="Proteomes" id="UP000677457"/>
    </source>
</evidence>